<feature type="transmembrane region" description="Helical" evidence="5">
    <location>
        <begin position="389"/>
        <end position="410"/>
    </location>
</feature>
<keyword evidence="1 5" id="KW-0812">Transmembrane</keyword>
<dbReference type="Proteomes" id="UP000194137">
    <property type="component" value="Chromosome"/>
</dbReference>
<dbReference type="SUPFAM" id="SSF103473">
    <property type="entry name" value="MFS general substrate transporter"/>
    <property type="match status" value="1"/>
</dbReference>
<dbReference type="PANTHER" id="PTHR23539">
    <property type="entry name" value="MFS TRANSPORTER"/>
    <property type="match status" value="1"/>
</dbReference>
<feature type="transmembrane region" description="Helical" evidence="5">
    <location>
        <begin position="301"/>
        <end position="319"/>
    </location>
</feature>
<feature type="region of interest" description="Disordered" evidence="4">
    <location>
        <begin position="1"/>
        <end position="24"/>
    </location>
</feature>
<feature type="transmembrane region" description="Helical" evidence="5">
    <location>
        <begin position="234"/>
        <end position="254"/>
    </location>
</feature>
<feature type="transmembrane region" description="Helical" evidence="5">
    <location>
        <begin position="325"/>
        <end position="348"/>
    </location>
</feature>
<feature type="compositionally biased region" description="Pro residues" evidence="4">
    <location>
        <begin position="1"/>
        <end position="14"/>
    </location>
</feature>
<evidence type="ECO:0000256" key="2">
    <source>
        <dbReference type="ARBA" id="ARBA00022989"/>
    </source>
</evidence>
<gene>
    <name evidence="6" type="ORF">CAK95_10960</name>
</gene>
<dbReference type="PANTHER" id="PTHR23539:SF1">
    <property type="entry name" value="MAJOR FACILITATOR SUPERFAMILY (MFS) PROFILE DOMAIN-CONTAINING PROTEIN"/>
    <property type="match status" value="1"/>
</dbReference>
<dbReference type="AlphaFoldDB" id="A0A1W6ZQI3"/>
<evidence type="ECO:0000313" key="6">
    <source>
        <dbReference type="EMBL" id="ARP99545.1"/>
    </source>
</evidence>
<feature type="transmembrane region" description="Helical" evidence="5">
    <location>
        <begin position="117"/>
        <end position="144"/>
    </location>
</feature>
<dbReference type="InterPro" id="IPR011701">
    <property type="entry name" value="MFS"/>
</dbReference>
<dbReference type="OrthoDB" id="9812574at2"/>
<keyword evidence="7" id="KW-1185">Reference proteome</keyword>
<feature type="transmembrane region" description="Helical" evidence="5">
    <location>
        <begin position="266"/>
        <end position="289"/>
    </location>
</feature>
<dbReference type="PROSITE" id="PS50850">
    <property type="entry name" value="MFS"/>
    <property type="match status" value="1"/>
</dbReference>
<feature type="transmembrane region" description="Helical" evidence="5">
    <location>
        <begin position="92"/>
        <end position="111"/>
    </location>
</feature>
<proteinExistence type="predicted"/>
<accession>A0A1W6ZQI3</accession>
<feature type="transmembrane region" description="Helical" evidence="5">
    <location>
        <begin position="183"/>
        <end position="202"/>
    </location>
</feature>
<feature type="transmembrane region" description="Helical" evidence="5">
    <location>
        <begin position="360"/>
        <end position="383"/>
    </location>
</feature>
<dbReference type="GO" id="GO:0022857">
    <property type="term" value="F:transmembrane transporter activity"/>
    <property type="evidence" value="ECO:0007669"/>
    <property type="project" value="InterPro"/>
</dbReference>
<feature type="transmembrane region" description="Helical" evidence="5">
    <location>
        <begin position="32"/>
        <end position="54"/>
    </location>
</feature>
<protein>
    <submittedName>
        <fullName evidence="6">MFS transporter</fullName>
    </submittedName>
</protein>
<evidence type="ECO:0000256" key="3">
    <source>
        <dbReference type="ARBA" id="ARBA00023136"/>
    </source>
</evidence>
<organism evidence="6 7">
    <name type="scientific">Pseudorhodoplanes sinuspersici</name>
    <dbReference type="NCBI Taxonomy" id="1235591"/>
    <lineage>
        <taxon>Bacteria</taxon>
        <taxon>Pseudomonadati</taxon>
        <taxon>Pseudomonadota</taxon>
        <taxon>Alphaproteobacteria</taxon>
        <taxon>Hyphomicrobiales</taxon>
        <taxon>Pseudorhodoplanes</taxon>
    </lineage>
</organism>
<evidence type="ECO:0000256" key="5">
    <source>
        <dbReference type="SAM" id="Phobius"/>
    </source>
</evidence>
<evidence type="ECO:0000256" key="1">
    <source>
        <dbReference type="ARBA" id="ARBA00022692"/>
    </source>
</evidence>
<sequence>MREFGTPPPPPGSPQPDNQSQPSKRSLRGLDWFVFCVADVQTGFGPFVAVYLASQKWTQIDIGLILTTGSLVGLLGQIPGGMLVDRARSERLVAGLAILAIATSAVIYASFPFFAAILLAAVVHAMASCVLGPCIAAISLGLVGHTTIAERLGRNARFASIGNGLAAATMGTVGYFFSPQAVFVVTAMLAAPTVLALSQISAAEIIPDRAHGGTTGTPQKQSISFRQLLQHRSLLALGFCLVLFHLANAALLPLMGTVVTTRSSQWATVLIGACIVVPQIIVAAIAPSVGAHSRTWGRRTLLLIGVGALPIRAVLFAIVHDPYLIVAVQILDGLTAAIIGVIVPLVVADLTRGSGRFNTGLGMIGTMSGIGASFSPTLAGLIADHLGTTIAFLSLGMIGAMALTAVWLLIPETRSENLK</sequence>
<keyword evidence="2 5" id="KW-1133">Transmembrane helix</keyword>
<reference evidence="6 7" key="1">
    <citation type="submission" date="2017-05" db="EMBL/GenBank/DDBJ databases">
        <title>Full genome sequence of Pseudorhodoplanes sinuspersici.</title>
        <authorList>
            <person name="Dastgheib S.M.M."/>
            <person name="Shavandi M."/>
            <person name="Tirandaz H."/>
        </authorList>
    </citation>
    <scope>NUCLEOTIDE SEQUENCE [LARGE SCALE GENOMIC DNA]</scope>
    <source>
        <strain evidence="6 7">RIPI110</strain>
    </source>
</reference>
<feature type="transmembrane region" description="Helical" evidence="5">
    <location>
        <begin position="156"/>
        <end position="177"/>
    </location>
</feature>
<dbReference type="Gene3D" id="1.20.1250.20">
    <property type="entry name" value="MFS general substrate transporter like domains"/>
    <property type="match status" value="2"/>
</dbReference>
<evidence type="ECO:0000313" key="7">
    <source>
        <dbReference type="Proteomes" id="UP000194137"/>
    </source>
</evidence>
<dbReference type="InterPro" id="IPR036259">
    <property type="entry name" value="MFS_trans_sf"/>
</dbReference>
<evidence type="ECO:0000256" key="4">
    <source>
        <dbReference type="SAM" id="MobiDB-lite"/>
    </source>
</evidence>
<dbReference type="InterPro" id="IPR020846">
    <property type="entry name" value="MFS_dom"/>
</dbReference>
<dbReference type="EMBL" id="CP021112">
    <property type="protein sequence ID" value="ARP99545.1"/>
    <property type="molecule type" value="Genomic_DNA"/>
</dbReference>
<dbReference type="Pfam" id="PF07690">
    <property type="entry name" value="MFS_1"/>
    <property type="match status" value="1"/>
</dbReference>
<dbReference type="STRING" id="1235591.CAK95_10960"/>
<feature type="transmembrane region" description="Helical" evidence="5">
    <location>
        <begin position="60"/>
        <end position="80"/>
    </location>
</feature>
<keyword evidence="3 5" id="KW-0472">Membrane</keyword>
<name>A0A1W6ZQI3_9HYPH</name>
<dbReference type="KEGG" id="psin:CAK95_10960"/>